<dbReference type="RefSeq" id="WP_053819473.1">
    <property type="nucleotide sequence ID" value="NZ_CP006911.1"/>
</dbReference>
<proteinExistence type="predicted"/>
<dbReference type="STRING" id="1125411.W908_00225"/>
<dbReference type="InterPro" id="IPR050268">
    <property type="entry name" value="NADH-dep_flavin_reductase"/>
</dbReference>
<evidence type="ECO:0000313" key="4">
    <source>
        <dbReference type="Proteomes" id="UP000068905"/>
    </source>
</evidence>
<evidence type="ECO:0000259" key="2">
    <source>
        <dbReference type="SMART" id="SM00903"/>
    </source>
</evidence>
<dbReference type="InterPro" id="IPR012349">
    <property type="entry name" value="Split_barrel_FMN-bd"/>
</dbReference>
<dbReference type="Pfam" id="PF01613">
    <property type="entry name" value="Flavin_Reduct"/>
    <property type="match status" value="1"/>
</dbReference>
<name>A0A0M4L2W6_9GAMM</name>
<reference evidence="3 4" key="1">
    <citation type="journal article" date="2015" name="Genome Announc.">
        <title>Genome Sequence of 'Candidatus Thioglobus singularis' Strain PS1, a Mixotroph from the SUP05 Clade of Marine Gammaproteobacteria.</title>
        <authorList>
            <person name="Marshall K.T."/>
            <person name="Morris R.M."/>
        </authorList>
    </citation>
    <scope>NUCLEOTIDE SEQUENCE [LARGE SCALE GENOMIC DNA]</scope>
    <source>
        <strain evidence="3 4">PS1</strain>
    </source>
</reference>
<dbReference type="SMART" id="SM00903">
    <property type="entry name" value="Flavin_Reduct"/>
    <property type="match status" value="1"/>
</dbReference>
<dbReference type="KEGG" id="tsn:W908_00225"/>
<dbReference type="PANTHER" id="PTHR30466:SF1">
    <property type="entry name" value="FMN REDUCTASE (NADH) RUTF"/>
    <property type="match status" value="1"/>
</dbReference>
<evidence type="ECO:0000313" key="3">
    <source>
        <dbReference type="EMBL" id="ALE01170.1"/>
    </source>
</evidence>
<protein>
    <submittedName>
        <fullName evidence="3">Flavin reductase</fullName>
    </submittedName>
</protein>
<dbReference type="AlphaFoldDB" id="A0A0M4L2W6"/>
<dbReference type="GO" id="GO:0042602">
    <property type="term" value="F:riboflavin reductase (NADPH) activity"/>
    <property type="evidence" value="ECO:0007669"/>
    <property type="project" value="TreeGrafter"/>
</dbReference>
<dbReference type="Gene3D" id="3.90.79.10">
    <property type="entry name" value="Nucleoside Triphosphate Pyrophosphohydrolase"/>
    <property type="match status" value="1"/>
</dbReference>
<dbReference type="Gene3D" id="2.30.110.10">
    <property type="entry name" value="Electron Transport, Fmn-binding Protein, Chain A"/>
    <property type="match status" value="1"/>
</dbReference>
<keyword evidence="1" id="KW-0560">Oxidoreductase</keyword>
<dbReference type="EMBL" id="CP006911">
    <property type="protein sequence ID" value="ALE01170.1"/>
    <property type="molecule type" value="Genomic_DNA"/>
</dbReference>
<accession>A0A0M4L2W6</accession>
<keyword evidence="4" id="KW-1185">Reference proteome</keyword>
<organism evidence="3 4">
    <name type="scientific">Candidatus Pseudothioglobus singularis PS1</name>
    <dbReference type="NCBI Taxonomy" id="1125411"/>
    <lineage>
        <taxon>Bacteria</taxon>
        <taxon>Pseudomonadati</taxon>
        <taxon>Pseudomonadota</taxon>
        <taxon>Gammaproteobacteria</taxon>
        <taxon>Candidatus Pseudothioglobaceae</taxon>
        <taxon>Candidatus Pseudothioglobus</taxon>
    </lineage>
</organism>
<dbReference type="SUPFAM" id="SSF50475">
    <property type="entry name" value="FMN-binding split barrel"/>
    <property type="match status" value="1"/>
</dbReference>
<sequence>MNKKDKTRELRQALGSFPTGVTVVTCLDSNNNPLGFTANSFTSVSLEPQLISICIDKDSFNIESFSIVGHFAVSVLSEDQQAISTTFATPNEDRFLDIEWNSKNTGSPIIKGAVAWFDCDTEQVISAGDHLILIGKVIAFDSTPKTPLMYLRGNYVNLGLEQKMRLAMENENTIIVVGALIEWQKKVLLLKDKTSGKLYFPSASRLGHIDDEQSLLGVLNKLSISISEHYLFSVFEKPLDKTSLIYYRAQAKEGSIESQNNFYDFDAIPFDKLNDEASRIMLKRYIKERDLNAFGIFVGKESEGKIEAISTTN</sequence>
<evidence type="ECO:0000256" key="1">
    <source>
        <dbReference type="ARBA" id="ARBA00023002"/>
    </source>
</evidence>
<dbReference type="OrthoDB" id="9792858at2"/>
<gene>
    <name evidence="3" type="ORF">W908_00225</name>
</gene>
<feature type="domain" description="Flavin reductase like" evidence="2">
    <location>
        <begin position="14"/>
        <end position="157"/>
    </location>
</feature>
<dbReference type="GO" id="GO:0010181">
    <property type="term" value="F:FMN binding"/>
    <property type="evidence" value="ECO:0007669"/>
    <property type="project" value="InterPro"/>
</dbReference>
<dbReference type="Proteomes" id="UP000068905">
    <property type="component" value="Chromosome"/>
</dbReference>
<dbReference type="InterPro" id="IPR002563">
    <property type="entry name" value="Flavin_Rdtase-like_dom"/>
</dbReference>
<dbReference type="PANTHER" id="PTHR30466">
    <property type="entry name" value="FLAVIN REDUCTASE"/>
    <property type="match status" value="1"/>
</dbReference>